<keyword evidence="3" id="KW-1185">Reference proteome</keyword>
<evidence type="ECO:0000313" key="3">
    <source>
        <dbReference type="Proteomes" id="UP000070520"/>
    </source>
</evidence>
<comment type="caution">
    <text evidence="2">The sequence shown here is derived from an EMBL/GenBank/DDBJ whole genome shotgun (WGS) entry which is preliminary data.</text>
</comment>
<evidence type="ECO:0000313" key="2">
    <source>
        <dbReference type="EMBL" id="KXA99921.1"/>
    </source>
</evidence>
<gene>
    <name evidence="2" type="ORF">AKJ42_02190</name>
</gene>
<proteinExistence type="predicted"/>
<keyword evidence="1" id="KW-0472">Membrane</keyword>
<sequence length="72" mass="8208">MNSTKYHLYSVHMISEDEGWAVGLEGTILHYKKKPEQLEGPPALSLWIMLLIIPLTISIFAGFLYWKKSSGK</sequence>
<dbReference type="Proteomes" id="UP000070520">
    <property type="component" value="Unassembled WGS sequence"/>
</dbReference>
<dbReference type="EMBL" id="LHXW01000019">
    <property type="protein sequence ID" value="KXA99921.1"/>
    <property type="molecule type" value="Genomic_DNA"/>
</dbReference>
<feature type="transmembrane region" description="Helical" evidence="1">
    <location>
        <begin position="44"/>
        <end position="66"/>
    </location>
</feature>
<dbReference type="AlphaFoldDB" id="A0A133V0F2"/>
<evidence type="ECO:0000256" key="1">
    <source>
        <dbReference type="SAM" id="Phobius"/>
    </source>
</evidence>
<keyword evidence="1" id="KW-1133">Transmembrane helix</keyword>
<organism evidence="2 3">
    <name type="scientific">candidate division MSBL1 archaeon SCGC-AAA261C02</name>
    <dbReference type="NCBI Taxonomy" id="1698272"/>
    <lineage>
        <taxon>Archaea</taxon>
        <taxon>Methanobacteriati</taxon>
        <taxon>Methanobacteriota</taxon>
        <taxon>candidate division MSBL1</taxon>
    </lineage>
</organism>
<name>A0A133V0F2_9EURY</name>
<protein>
    <submittedName>
        <fullName evidence="2">Uncharacterized protein</fullName>
    </submittedName>
</protein>
<accession>A0A133V0F2</accession>
<reference evidence="2 3" key="1">
    <citation type="journal article" date="2016" name="Sci. Rep.">
        <title>Metabolic traits of an uncultured archaeal lineage -MSBL1- from brine pools of the Red Sea.</title>
        <authorList>
            <person name="Mwirichia R."/>
            <person name="Alam I."/>
            <person name="Rashid M."/>
            <person name="Vinu M."/>
            <person name="Ba-Alawi W."/>
            <person name="Anthony Kamau A."/>
            <person name="Kamanda Ngugi D."/>
            <person name="Goker M."/>
            <person name="Klenk H.P."/>
            <person name="Bajic V."/>
            <person name="Stingl U."/>
        </authorList>
    </citation>
    <scope>NUCLEOTIDE SEQUENCE [LARGE SCALE GENOMIC DNA]</scope>
    <source>
        <strain evidence="2">SCGC-AAA261C02</strain>
    </source>
</reference>
<keyword evidence="1" id="KW-0812">Transmembrane</keyword>